<dbReference type="EMBL" id="JAEUWV010000020">
    <property type="protein sequence ID" value="MCO6395269.1"/>
    <property type="molecule type" value="Genomic_DNA"/>
</dbReference>
<reference evidence="2 3" key="1">
    <citation type="submission" date="2021-01" db="EMBL/GenBank/DDBJ databases">
        <title>Identification and Characterization of Corynebacterium sp.</title>
        <authorList>
            <person name="Luo Q."/>
            <person name="Qu P."/>
            <person name="Chen Q."/>
        </authorList>
    </citation>
    <scope>NUCLEOTIDE SEQUENCE [LARGE SCALE GENOMIC DNA]</scope>
    <source>
        <strain evidence="2 3">MC-18</strain>
    </source>
</reference>
<sequence>MTGAGVYAKDQAVFEPNANLVTFPLDVADTRLDANGNGVLHFDGELKLHGTVAPKVDIDDIKITITGTNATITGDIESGTVIEREHNDVVLGTFQLDNAIDPSQPNFAAKARPVTYGVGITPLGLKAGETPSDAKADLNLTFGKADLSSRLDIDTEDKLKAAGIALGVLAALGAIVAVVAGPLKDLLPFDLPAKLPF</sequence>
<evidence type="ECO:0000313" key="2">
    <source>
        <dbReference type="EMBL" id="MCO6395269.1"/>
    </source>
</evidence>
<dbReference type="CDD" id="cd00298">
    <property type="entry name" value="ACD_sHsps_p23-like"/>
    <property type="match status" value="1"/>
</dbReference>
<keyword evidence="3" id="KW-1185">Reference proteome</keyword>
<accession>A0AAW5HUT6</accession>
<keyword evidence="1" id="KW-0812">Transmembrane</keyword>
<proteinExistence type="predicted"/>
<feature type="transmembrane region" description="Helical" evidence="1">
    <location>
        <begin position="159"/>
        <end position="180"/>
    </location>
</feature>
<gene>
    <name evidence="2" type="ORF">JMN37_09870</name>
</gene>
<evidence type="ECO:0000313" key="3">
    <source>
        <dbReference type="Proteomes" id="UP001205920"/>
    </source>
</evidence>
<dbReference type="RefSeq" id="WP_071573700.1">
    <property type="nucleotide sequence ID" value="NZ_JAEUWV010000020.1"/>
</dbReference>
<dbReference type="AlphaFoldDB" id="A0AAW5HUT6"/>
<keyword evidence="1" id="KW-0472">Membrane</keyword>
<dbReference type="Proteomes" id="UP001205920">
    <property type="component" value="Unassembled WGS sequence"/>
</dbReference>
<organism evidence="2 3">
    <name type="scientific">Corynebacterium lipophilum</name>
    <dbReference type="NCBI Taxonomy" id="2804918"/>
    <lineage>
        <taxon>Bacteria</taxon>
        <taxon>Bacillati</taxon>
        <taxon>Actinomycetota</taxon>
        <taxon>Actinomycetes</taxon>
        <taxon>Mycobacteriales</taxon>
        <taxon>Corynebacteriaceae</taxon>
        <taxon>Corynebacterium</taxon>
    </lineage>
</organism>
<keyword evidence="1" id="KW-1133">Transmembrane helix</keyword>
<comment type="caution">
    <text evidence="2">The sequence shown here is derived from an EMBL/GenBank/DDBJ whole genome shotgun (WGS) entry which is preliminary data.</text>
</comment>
<protein>
    <submittedName>
        <fullName evidence="2">HtaA domain-containing protein</fullName>
    </submittedName>
</protein>
<evidence type="ECO:0000256" key="1">
    <source>
        <dbReference type="SAM" id="Phobius"/>
    </source>
</evidence>
<name>A0AAW5HUT6_9CORY</name>